<protein>
    <submittedName>
        <fullName evidence="1">Uncharacterized protein</fullName>
    </submittedName>
</protein>
<keyword evidence="2" id="KW-1185">Reference proteome</keyword>
<reference evidence="1 2" key="1">
    <citation type="journal article" date="2024" name="J Genomics">
        <title>Draft genome sequencing and assembly of Favolaschia claudopus CIRM-BRFM 2984 isolated from oak limbs.</title>
        <authorList>
            <person name="Navarro D."/>
            <person name="Drula E."/>
            <person name="Chaduli D."/>
            <person name="Cazenave R."/>
            <person name="Ahrendt S."/>
            <person name="Wang J."/>
            <person name="Lipzen A."/>
            <person name="Daum C."/>
            <person name="Barry K."/>
            <person name="Grigoriev I.V."/>
            <person name="Favel A."/>
            <person name="Rosso M.N."/>
            <person name="Martin F."/>
        </authorList>
    </citation>
    <scope>NUCLEOTIDE SEQUENCE [LARGE SCALE GENOMIC DNA]</scope>
    <source>
        <strain evidence="1 2">CIRM-BRFM 2984</strain>
    </source>
</reference>
<evidence type="ECO:0000313" key="1">
    <source>
        <dbReference type="EMBL" id="KAK6966904.1"/>
    </source>
</evidence>
<proteinExistence type="predicted"/>
<comment type="caution">
    <text evidence="1">The sequence shown here is derived from an EMBL/GenBank/DDBJ whole genome shotgun (WGS) entry which is preliminary data.</text>
</comment>
<organism evidence="1 2">
    <name type="scientific">Favolaschia claudopus</name>
    <dbReference type="NCBI Taxonomy" id="2862362"/>
    <lineage>
        <taxon>Eukaryota</taxon>
        <taxon>Fungi</taxon>
        <taxon>Dikarya</taxon>
        <taxon>Basidiomycota</taxon>
        <taxon>Agaricomycotina</taxon>
        <taxon>Agaricomycetes</taxon>
        <taxon>Agaricomycetidae</taxon>
        <taxon>Agaricales</taxon>
        <taxon>Marasmiineae</taxon>
        <taxon>Mycenaceae</taxon>
        <taxon>Favolaschia</taxon>
    </lineage>
</organism>
<sequence>MARAGEMQSWVVLDNIIDMVHGRPPAATYKPIMGLEGSIKLTLGKSRLALYSQNEGTEILIPANSKRLPVDLEIARGWKHFGANIKQAKLAADMVAKPNL</sequence>
<evidence type="ECO:0000313" key="2">
    <source>
        <dbReference type="Proteomes" id="UP001362999"/>
    </source>
</evidence>
<dbReference type="EMBL" id="JAWWNJ010000252">
    <property type="protein sequence ID" value="KAK6966904.1"/>
    <property type="molecule type" value="Genomic_DNA"/>
</dbReference>
<dbReference type="AlphaFoldDB" id="A0AAV9Z0W1"/>
<accession>A0AAV9Z0W1</accession>
<dbReference type="Proteomes" id="UP001362999">
    <property type="component" value="Unassembled WGS sequence"/>
</dbReference>
<gene>
    <name evidence="1" type="ORF">R3P38DRAFT_3245219</name>
</gene>
<name>A0AAV9Z0W1_9AGAR</name>